<name>A0A9K3I0Q9_HELAN</name>
<dbReference type="EMBL" id="MNCJ02000325">
    <property type="protein sequence ID" value="KAF5787829.1"/>
    <property type="molecule type" value="Genomic_DNA"/>
</dbReference>
<dbReference type="Proteomes" id="UP000215914">
    <property type="component" value="Unassembled WGS sequence"/>
</dbReference>
<dbReference type="Gramene" id="mRNA:HanXRQr2_Chr10g0457231">
    <property type="protein sequence ID" value="CDS:HanXRQr2_Chr10g0457231.1"/>
    <property type="gene ID" value="HanXRQr2_Chr10g0457231"/>
</dbReference>
<evidence type="ECO:0000313" key="2">
    <source>
        <dbReference type="Proteomes" id="UP000215914"/>
    </source>
</evidence>
<protein>
    <submittedName>
        <fullName evidence="1">Uncharacterized protein</fullName>
    </submittedName>
</protein>
<organism evidence="1 2">
    <name type="scientific">Helianthus annuus</name>
    <name type="common">Common sunflower</name>
    <dbReference type="NCBI Taxonomy" id="4232"/>
    <lineage>
        <taxon>Eukaryota</taxon>
        <taxon>Viridiplantae</taxon>
        <taxon>Streptophyta</taxon>
        <taxon>Embryophyta</taxon>
        <taxon>Tracheophyta</taxon>
        <taxon>Spermatophyta</taxon>
        <taxon>Magnoliopsida</taxon>
        <taxon>eudicotyledons</taxon>
        <taxon>Gunneridae</taxon>
        <taxon>Pentapetalae</taxon>
        <taxon>asterids</taxon>
        <taxon>campanulids</taxon>
        <taxon>Asterales</taxon>
        <taxon>Asteraceae</taxon>
        <taxon>Asteroideae</taxon>
        <taxon>Heliantheae alliance</taxon>
        <taxon>Heliantheae</taxon>
        <taxon>Helianthus</taxon>
    </lineage>
</organism>
<evidence type="ECO:0000313" key="1">
    <source>
        <dbReference type="EMBL" id="KAF5787829.1"/>
    </source>
</evidence>
<reference evidence="1" key="2">
    <citation type="submission" date="2020-06" db="EMBL/GenBank/DDBJ databases">
        <title>Helianthus annuus Genome sequencing and assembly Release 2.</title>
        <authorList>
            <person name="Gouzy J."/>
            <person name="Langlade N."/>
            <person name="Munos S."/>
        </authorList>
    </citation>
    <scope>NUCLEOTIDE SEQUENCE</scope>
    <source>
        <tissue evidence="1">Leaves</tissue>
    </source>
</reference>
<proteinExistence type="predicted"/>
<reference evidence="1" key="1">
    <citation type="journal article" date="2017" name="Nature">
        <title>The sunflower genome provides insights into oil metabolism, flowering and Asterid evolution.</title>
        <authorList>
            <person name="Badouin H."/>
            <person name="Gouzy J."/>
            <person name="Grassa C.J."/>
            <person name="Murat F."/>
            <person name="Staton S.E."/>
            <person name="Cottret L."/>
            <person name="Lelandais-Briere C."/>
            <person name="Owens G.L."/>
            <person name="Carrere S."/>
            <person name="Mayjonade B."/>
            <person name="Legrand L."/>
            <person name="Gill N."/>
            <person name="Kane N.C."/>
            <person name="Bowers J.E."/>
            <person name="Hubner S."/>
            <person name="Bellec A."/>
            <person name="Berard A."/>
            <person name="Berges H."/>
            <person name="Blanchet N."/>
            <person name="Boniface M.C."/>
            <person name="Brunel D."/>
            <person name="Catrice O."/>
            <person name="Chaidir N."/>
            <person name="Claudel C."/>
            <person name="Donnadieu C."/>
            <person name="Faraut T."/>
            <person name="Fievet G."/>
            <person name="Helmstetter N."/>
            <person name="King M."/>
            <person name="Knapp S.J."/>
            <person name="Lai Z."/>
            <person name="Le Paslier M.C."/>
            <person name="Lippi Y."/>
            <person name="Lorenzon L."/>
            <person name="Mandel J.R."/>
            <person name="Marage G."/>
            <person name="Marchand G."/>
            <person name="Marquand E."/>
            <person name="Bret-Mestries E."/>
            <person name="Morien E."/>
            <person name="Nambeesan S."/>
            <person name="Nguyen T."/>
            <person name="Pegot-Espagnet P."/>
            <person name="Pouilly N."/>
            <person name="Raftis F."/>
            <person name="Sallet E."/>
            <person name="Schiex T."/>
            <person name="Thomas J."/>
            <person name="Vandecasteele C."/>
            <person name="Vares D."/>
            <person name="Vear F."/>
            <person name="Vautrin S."/>
            <person name="Crespi M."/>
            <person name="Mangin B."/>
            <person name="Burke J.M."/>
            <person name="Salse J."/>
            <person name="Munos S."/>
            <person name="Vincourt P."/>
            <person name="Rieseberg L.H."/>
            <person name="Langlade N.B."/>
        </authorList>
    </citation>
    <scope>NUCLEOTIDE SEQUENCE</scope>
    <source>
        <tissue evidence="1">Leaves</tissue>
    </source>
</reference>
<dbReference type="AlphaFoldDB" id="A0A9K3I0Q9"/>
<accession>A0A9K3I0Q9</accession>
<gene>
    <name evidence="1" type="ORF">HanXRQr2_Chr10g0457231</name>
</gene>
<keyword evidence="2" id="KW-1185">Reference proteome</keyword>
<comment type="caution">
    <text evidence="1">The sequence shown here is derived from an EMBL/GenBank/DDBJ whole genome shotgun (WGS) entry which is preliminary data.</text>
</comment>
<sequence>MLPNPSAPHQYYYLLLVSHIRLQTVPPQRHKHQTFELASPFENILDLDIQRCPSLKC</sequence>